<evidence type="ECO:0000256" key="1">
    <source>
        <dbReference type="ARBA" id="ARBA00004418"/>
    </source>
</evidence>
<dbReference type="Proteomes" id="UP000184501">
    <property type="component" value="Unassembled WGS sequence"/>
</dbReference>
<evidence type="ECO:0000256" key="2">
    <source>
        <dbReference type="ARBA" id="ARBA00010742"/>
    </source>
</evidence>
<dbReference type="Pfam" id="PF13379">
    <property type="entry name" value="NMT1_2"/>
    <property type="match status" value="1"/>
</dbReference>
<dbReference type="STRING" id="2017.SAMN05444320_1011092"/>
<dbReference type="SUPFAM" id="SSF53850">
    <property type="entry name" value="Periplasmic binding protein-like II"/>
    <property type="match status" value="1"/>
</dbReference>
<comment type="similarity">
    <text evidence="2">Belongs to the bacterial solute-binding protein SsuA/TauA family.</text>
</comment>
<dbReference type="AlphaFoldDB" id="A0A1M4WD09"/>
<proteinExistence type="inferred from homology"/>
<evidence type="ECO:0000313" key="5">
    <source>
        <dbReference type="Proteomes" id="UP000184501"/>
    </source>
</evidence>
<name>A0A1M4WD09_STRHI</name>
<organism evidence="4 5">
    <name type="scientific">Streptoalloteichus hindustanus</name>
    <dbReference type="NCBI Taxonomy" id="2017"/>
    <lineage>
        <taxon>Bacteria</taxon>
        <taxon>Bacillati</taxon>
        <taxon>Actinomycetota</taxon>
        <taxon>Actinomycetes</taxon>
        <taxon>Pseudonocardiales</taxon>
        <taxon>Pseudonocardiaceae</taxon>
        <taxon>Streptoalloteichus</taxon>
    </lineage>
</organism>
<dbReference type="EMBL" id="FQVN01000001">
    <property type="protein sequence ID" value="SHE79077.1"/>
    <property type="molecule type" value="Genomic_DNA"/>
</dbReference>
<dbReference type="PANTHER" id="PTHR30024">
    <property type="entry name" value="ALIPHATIC SULFONATES-BINDING PROTEIN-RELATED"/>
    <property type="match status" value="1"/>
</dbReference>
<protein>
    <submittedName>
        <fullName evidence="4">NitT/TauT family transport system substrate-binding protein</fullName>
    </submittedName>
</protein>
<comment type="subcellular location">
    <subcellularLocation>
        <location evidence="1">Periplasm</location>
    </subcellularLocation>
</comment>
<reference evidence="4 5" key="1">
    <citation type="submission" date="2016-11" db="EMBL/GenBank/DDBJ databases">
        <authorList>
            <person name="Jaros S."/>
            <person name="Januszkiewicz K."/>
            <person name="Wedrychowicz H."/>
        </authorList>
    </citation>
    <scope>NUCLEOTIDE SEQUENCE [LARGE SCALE GENOMIC DNA]</scope>
    <source>
        <strain evidence="4 5">DSM 44523</strain>
    </source>
</reference>
<keyword evidence="3" id="KW-0732">Signal</keyword>
<dbReference type="Gene3D" id="3.40.190.10">
    <property type="entry name" value="Periplasmic binding protein-like II"/>
    <property type="match status" value="2"/>
</dbReference>
<dbReference type="PANTHER" id="PTHR30024:SF47">
    <property type="entry name" value="TAURINE-BINDING PERIPLASMIC PROTEIN"/>
    <property type="match status" value="1"/>
</dbReference>
<evidence type="ECO:0000256" key="3">
    <source>
        <dbReference type="ARBA" id="ARBA00022729"/>
    </source>
</evidence>
<gene>
    <name evidence="4" type="ORF">SAMN05444320_1011092</name>
</gene>
<accession>A0A1M4WD09</accession>
<evidence type="ECO:0000313" key="4">
    <source>
        <dbReference type="EMBL" id="SHE79077.1"/>
    </source>
</evidence>
<sequence length="345" mass="35692">MTGLPLLGPAGTGPALRRLRRIATLLTTATLAVTLSGCGLLGGSTNTGPGAAGDRGLERDKVVVGALPVADVAPLHLARERGYFSAAGLEVEIRPVPSGPEAVTLLLGGGIDIAFSTYPPFYTATAKGTGKLRIVAEALAAKAGTAVLMAAPNSPVRQPGDLTGRKVAVTSTGSISDVSVMAAARMHGVDPASISFVPMPFPNMETAMQQGSVDAALLAEPFVTKASKNIGAREVFDTATGPTAGLPLSGYGARADFVDRNPKVVAAFQRALARAQAEAEADRSLVEAQLQKFAGIDGETARLMKLGSYPTSLEPSRLQRVPNLLFEFGVLKQQVEAKDLIVQPR</sequence>
<keyword evidence="5" id="KW-1185">Reference proteome</keyword>
<dbReference type="GO" id="GO:0042597">
    <property type="term" value="C:periplasmic space"/>
    <property type="evidence" value="ECO:0007669"/>
    <property type="project" value="UniProtKB-SubCell"/>
</dbReference>